<dbReference type="Proteomes" id="UP000036202">
    <property type="component" value="Chromosome"/>
</dbReference>
<dbReference type="EMBL" id="CP011974">
    <property type="protein sequence ID" value="AKO93608.1"/>
    <property type="molecule type" value="Genomic_DNA"/>
</dbReference>
<dbReference type="CDD" id="cd07067">
    <property type="entry name" value="HP_PGM_like"/>
    <property type="match status" value="1"/>
</dbReference>
<dbReference type="SMART" id="SM00855">
    <property type="entry name" value="PGAM"/>
    <property type="match status" value="1"/>
</dbReference>
<dbReference type="PANTHER" id="PTHR46517">
    <property type="entry name" value="FRUCTOSE-2,6-BISPHOSPHATASE TIGAR"/>
    <property type="match status" value="1"/>
</dbReference>
<dbReference type="PANTHER" id="PTHR46517:SF1">
    <property type="entry name" value="FRUCTOSE-2,6-BISPHOSPHATASE TIGAR"/>
    <property type="match status" value="1"/>
</dbReference>
<sequence length="205" mass="23949">MDHHVVISAVRHGITAYNKRKAYMGWSNPPLLEEALTKITPYEKEDVLVVGSDLKRCEETAEALFPKAPYHSFKEWRELHFGEWEGKTYHELRDDVQYRKWVNQPFTREIPGGETYTDFKERINQALFYSLNGLKKSGKTKLVIVTHGGVIRSLHERFLKENNVFWNLNIGYTEAITWKMTYERVRRDEACISYSEGLLTESVSG</sequence>
<keyword evidence="3" id="KW-1185">Reference proteome</keyword>
<dbReference type="GO" id="GO:0004331">
    <property type="term" value="F:fructose-2,6-bisphosphate 2-phosphatase activity"/>
    <property type="evidence" value="ECO:0007669"/>
    <property type="project" value="TreeGrafter"/>
</dbReference>
<dbReference type="OrthoDB" id="9783269at2"/>
<accession>A0A0H4KZ36</accession>
<dbReference type="InterPro" id="IPR029033">
    <property type="entry name" value="His_PPase_superfam"/>
</dbReference>
<dbReference type="KEGG" id="beo:BEH_16925"/>
<dbReference type="GO" id="GO:0045820">
    <property type="term" value="P:negative regulation of glycolytic process"/>
    <property type="evidence" value="ECO:0007669"/>
    <property type="project" value="TreeGrafter"/>
</dbReference>
<dbReference type="RefSeq" id="WP_048896850.1">
    <property type="nucleotide sequence ID" value="NZ_CP011974.1"/>
</dbReference>
<proteinExistence type="predicted"/>
<evidence type="ECO:0008006" key="4">
    <source>
        <dbReference type="Google" id="ProtNLM"/>
    </source>
</evidence>
<dbReference type="Pfam" id="PF00300">
    <property type="entry name" value="His_Phos_1"/>
    <property type="match status" value="1"/>
</dbReference>
<reference evidence="3" key="2">
    <citation type="submission" date="2015-06" db="EMBL/GenBank/DDBJ databases">
        <title>Genome Sequence of Bacillus endophyticus and Analysis of its Companion Mechanism in the Ketogulonigenium vulgare-Bacillus strain Consortium.</title>
        <authorList>
            <person name="Jia N."/>
            <person name="Du J."/>
            <person name="Ding M.-Z."/>
            <person name="Gao F."/>
            <person name="Yuan Y.-J."/>
        </authorList>
    </citation>
    <scope>NUCLEOTIDE SEQUENCE [LARGE SCALE GENOMIC DNA]</scope>
    <source>
        <strain evidence="3">Hbe603</strain>
    </source>
</reference>
<protein>
    <recommendedName>
        <fullName evidence="4">Alpha-ribazole phosphatase</fullName>
    </recommendedName>
</protein>
<evidence type="ECO:0000313" key="3">
    <source>
        <dbReference type="Proteomes" id="UP000036202"/>
    </source>
</evidence>
<dbReference type="SUPFAM" id="SSF53254">
    <property type="entry name" value="Phosphoglycerate mutase-like"/>
    <property type="match status" value="1"/>
</dbReference>
<dbReference type="InterPro" id="IPR013078">
    <property type="entry name" value="His_Pase_superF_clade-1"/>
</dbReference>
<organism evidence="2 3">
    <name type="scientific">Priestia filamentosa</name>
    <dbReference type="NCBI Taxonomy" id="1402861"/>
    <lineage>
        <taxon>Bacteria</taxon>
        <taxon>Bacillati</taxon>
        <taxon>Bacillota</taxon>
        <taxon>Bacilli</taxon>
        <taxon>Bacillales</taxon>
        <taxon>Bacillaceae</taxon>
        <taxon>Priestia</taxon>
    </lineage>
</organism>
<dbReference type="GO" id="GO:0005829">
    <property type="term" value="C:cytosol"/>
    <property type="evidence" value="ECO:0007669"/>
    <property type="project" value="TreeGrafter"/>
</dbReference>
<dbReference type="Gene3D" id="3.40.50.1240">
    <property type="entry name" value="Phosphoglycerate mutase-like"/>
    <property type="match status" value="1"/>
</dbReference>
<name>A0A0H4KZ36_9BACI</name>
<dbReference type="InterPro" id="IPR051695">
    <property type="entry name" value="Phosphoglycerate_Mutase"/>
</dbReference>
<dbReference type="GO" id="GO:0043456">
    <property type="term" value="P:regulation of pentose-phosphate shunt"/>
    <property type="evidence" value="ECO:0007669"/>
    <property type="project" value="TreeGrafter"/>
</dbReference>
<evidence type="ECO:0000313" key="2">
    <source>
        <dbReference type="EMBL" id="AKO93608.1"/>
    </source>
</evidence>
<reference evidence="2 3" key="1">
    <citation type="journal article" date="2015" name="PLoS ONE">
        <title>Genome Sequence of Bacillus endophyticus and Analysis of Its Companion Mechanism in the Ketogulonigenium vulgare-Bacillus Strain Consortium.</title>
        <authorList>
            <person name="Jia N."/>
            <person name="Du J."/>
            <person name="Ding M.Z."/>
            <person name="Gao F."/>
            <person name="Yuan Y.J."/>
        </authorList>
    </citation>
    <scope>NUCLEOTIDE SEQUENCE [LARGE SCALE GENOMIC DNA]</scope>
    <source>
        <strain evidence="2 3">Hbe603</strain>
    </source>
</reference>
<dbReference type="AlphaFoldDB" id="A0A0H4KZ36"/>
<evidence type="ECO:0000256" key="1">
    <source>
        <dbReference type="ARBA" id="ARBA00022801"/>
    </source>
</evidence>
<gene>
    <name evidence="2" type="ORF">BEH_16925</name>
</gene>
<keyword evidence="1" id="KW-0378">Hydrolase</keyword>